<evidence type="ECO:0000256" key="2">
    <source>
        <dbReference type="ARBA" id="ARBA00022679"/>
    </source>
</evidence>
<dbReference type="Pfam" id="PF07804">
    <property type="entry name" value="HipA_C"/>
    <property type="match status" value="1"/>
</dbReference>
<proteinExistence type="inferred from homology"/>
<keyword evidence="2" id="KW-0808">Transferase</keyword>
<keyword evidence="3" id="KW-0418">Kinase</keyword>
<sequence>MKNIHVIFDSSIISPSPIRIGILSIESISGRGTRFRFVFDEEWLAKYSSIILDPYTMSENYSDKLTFSFIKDSFPDRWGQTLIIRKLSRKAEKEGMRARLTSDLDFLLGVDDFTRKGSIRFCDEAGTFLSDDETSVPPLSRLGEYSEMIADYEKYGANCKWLEDFYSSSSSLGGARPKLNVLDNDGNLWIAKVPSLNDQYDVGGWEEVAAILAQKAGIDVADTMVIKHGNGHHTLLSKRFDREGTNRLHMASLASFTRKESNSASFLDIAEIISRYSAKPDYDLKELYKRLVFSAFINNTDNHLHNHAFLLTRKGFALSPAYDMNPSIYGRDSVLMIDEGIHHFDISSIRETAPYYDLSANDATEIIDKTEEVVSTWKNEAINLGIRKDEISLMRSAFSLRCS</sequence>
<dbReference type="GO" id="GO:0004674">
    <property type="term" value="F:protein serine/threonine kinase activity"/>
    <property type="evidence" value="ECO:0007669"/>
    <property type="project" value="TreeGrafter"/>
</dbReference>
<dbReference type="InterPro" id="IPR012893">
    <property type="entry name" value="HipA-like_C"/>
</dbReference>
<evidence type="ECO:0000313" key="5">
    <source>
        <dbReference type="EMBL" id="MBO8469718.1"/>
    </source>
</evidence>
<reference evidence="5" key="1">
    <citation type="submission" date="2020-10" db="EMBL/GenBank/DDBJ databases">
        <authorList>
            <person name="Gilroy R."/>
        </authorList>
    </citation>
    <scope>NUCLEOTIDE SEQUENCE</scope>
    <source>
        <strain evidence="5">14700</strain>
    </source>
</reference>
<dbReference type="PANTHER" id="PTHR37419">
    <property type="entry name" value="SERINE/THREONINE-PROTEIN KINASE TOXIN HIPA"/>
    <property type="match status" value="1"/>
</dbReference>
<feature type="domain" description="HipA-like C-terminal" evidence="4">
    <location>
        <begin position="170"/>
        <end position="377"/>
    </location>
</feature>
<dbReference type="EMBL" id="JADIMF010000135">
    <property type="protein sequence ID" value="MBO8469718.1"/>
    <property type="molecule type" value="Genomic_DNA"/>
</dbReference>
<accession>A0A9D9IBU4</accession>
<comment type="caution">
    <text evidence="5">The sequence shown here is derived from an EMBL/GenBank/DDBJ whole genome shotgun (WGS) entry which is preliminary data.</text>
</comment>
<dbReference type="Proteomes" id="UP000810292">
    <property type="component" value="Unassembled WGS sequence"/>
</dbReference>
<dbReference type="InterPro" id="IPR052028">
    <property type="entry name" value="HipA_Ser/Thr_kinase"/>
</dbReference>
<name>A0A9D9IBU4_9SPIO</name>
<evidence type="ECO:0000313" key="6">
    <source>
        <dbReference type="Proteomes" id="UP000810292"/>
    </source>
</evidence>
<evidence type="ECO:0000256" key="3">
    <source>
        <dbReference type="ARBA" id="ARBA00022777"/>
    </source>
</evidence>
<dbReference type="Gene3D" id="1.10.1070.20">
    <property type="match status" value="1"/>
</dbReference>
<reference evidence="5" key="2">
    <citation type="journal article" date="2021" name="PeerJ">
        <title>Extensive microbial diversity within the chicken gut microbiome revealed by metagenomics and culture.</title>
        <authorList>
            <person name="Gilroy R."/>
            <person name="Ravi A."/>
            <person name="Getino M."/>
            <person name="Pursley I."/>
            <person name="Horton D.L."/>
            <person name="Alikhan N.F."/>
            <person name="Baker D."/>
            <person name="Gharbi K."/>
            <person name="Hall N."/>
            <person name="Watson M."/>
            <person name="Adriaenssens E.M."/>
            <person name="Foster-Nyarko E."/>
            <person name="Jarju S."/>
            <person name="Secka A."/>
            <person name="Antonio M."/>
            <person name="Oren A."/>
            <person name="Chaudhuri R.R."/>
            <person name="La Ragione R."/>
            <person name="Hildebrand F."/>
            <person name="Pallen M.J."/>
        </authorList>
    </citation>
    <scope>NUCLEOTIDE SEQUENCE</scope>
    <source>
        <strain evidence="5">14700</strain>
    </source>
</reference>
<protein>
    <submittedName>
        <fullName evidence="5">Type II toxin-antitoxin system HipA family toxin</fullName>
    </submittedName>
</protein>
<organism evidence="5 6">
    <name type="scientific">Candidatus Ornithospirochaeta stercoravium</name>
    <dbReference type="NCBI Taxonomy" id="2840897"/>
    <lineage>
        <taxon>Bacteria</taxon>
        <taxon>Pseudomonadati</taxon>
        <taxon>Spirochaetota</taxon>
        <taxon>Spirochaetia</taxon>
        <taxon>Spirochaetales</taxon>
        <taxon>Spirochaetaceae</taxon>
        <taxon>Spirochaetaceae incertae sedis</taxon>
        <taxon>Candidatus Ornithospirochaeta</taxon>
    </lineage>
</organism>
<evidence type="ECO:0000256" key="1">
    <source>
        <dbReference type="ARBA" id="ARBA00010164"/>
    </source>
</evidence>
<dbReference type="PANTHER" id="PTHR37419:SF8">
    <property type="entry name" value="TOXIN YJJJ"/>
    <property type="match status" value="1"/>
</dbReference>
<dbReference type="AlphaFoldDB" id="A0A9D9IBU4"/>
<comment type="similarity">
    <text evidence="1">Belongs to the HipA Ser/Thr kinase family.</text>
</comment>
<evidence type="ECO:0000259" key="4">
    <source>
        <dbReference type="Pfam" id="PF07804"/>
    </source>
</evidence>
<dbReference type="GO" id="GO:0005829">
    <property type="term" value="C:cytosol"/>
    <property type="evidence" value="ECO:0007669"/>
    <property type="project" value="TreeGrafter"/>
</dbReference>
<gene>
    <name evidence="5" type="ORF">IAA72_08040</name>
</gene>